<dbReference type="PANTHER" id="PTHR46671:SF7">
    <property type="entry name" value="CORE-2_I-BRANCHING ENZYME"/>
    <property type="match status" value="1"/>
</dbReference>
<dbReference type="GO" id="GO:0016020">
    <property type="term" value="C:membrane"/>
    <property type="evidence" value="ECO:0007669"/>
    <property type="project" value="UniProtKB-SubCell"/>
</dbReference>
<name>A0AAF3FLF1_9BILA</name>
<evidence type="ECO:0000256" key="5">
    <source>
        <dbReference type="ARBA" id="ARBA00023180"/>
    </source>
</evidence>
<keyword evidence="5" id="KW-0325">Glycoprotein</keyword>
<evidence type="ECO:0000256" key="3">
    <source>
        <dbReference type="ARBA" id="ARBA00022679"/>
    </source>
</evidence>
<reference evidence="8" key="1">
    <citation type="submission" date="2024-02" db="UniProtKB">
        <authorList>
            <consortium name="WormBaseParasite"/>
        </authorList>
    </citation>
    <scope>IDENTIFICATION</scope>
</reference>
<dbReference type="AlphaFoldDB" id="A0AAF3FLF1"/>
<dbReference type="Pfam" id="PF02485">
    <property type="entry name" value="Branch"/>
    <property type="match status" value="1"/>
</dbReference>
<keyword evidence="3" id="KW-0808">Transferase</keyword>
<dbReference type="GO" id="GO:0016757">
    <property type="term" value="F:glycosyltransferase activity"/>
    <property type="evidence" value="ECO:0007669"/>
    <property type="project" value="UniProtKB-KW"/>
</dbReference>
<protein>
    <submittedName>
        <fullName evidence="8">Uncharacterized protein</fullName>
    </submittedName>
</protein>
<evidence type="ECO:0000256" key="1">
    <source>
        <dbReference type="ARBA" id="ARBA00004606"/>
    </source>
</evidence>
<proteinExistence type="predicted"/>
<feature type="transmembrane region" description="Helical" evidence="6">
    <location>
        <begin position="21"/>
        <end position="40"/>
    </location>
</feature>
<dbReference type="WBParaSite" id="MBELARI_LOCUS7972">
    <property type="protein sequence ID" value="MBELARI_LOCUS7972"/>
    <property type="gene ID" value="MBELARI_LOCUS7972"/>
</dbReference>
<keyword evidence="6" id="KW-1133">Transmembrane helix</keyword>
<keyword evidence="7" id="KW-1185">Reference proteome</keyword>
<evidence type="ECO:0000256" key="6">
    <source>
        <dbReference type="SAM" id="Phobius"/>
    </source>
</evidence>
<keyword evidence="6" id="KW-0812">Transmembrane</keyword>
<dbReference type="PANTHER" id="PTHR46671">
    <property type="entry name" value="PROTEIN CBG11221"/>
    <property type="match status" value="1"/>
</dbReference>
<evidence type="ECO:0000313" key="7">
    <source>
        <dbReference type="Proteomes" id="UP000887575"/>
    </source>
</evidence>
<dbReference type="InterPro" id="IPR003406">
    <property type="entry name" value="Glyco_trans_14"/>
</dbReference>
<keyword evidence="2" id="KW-0328">Glycosyltransferase</keyword>
<sequence length="459" mass="54067">MFDFKRFSPRKTIYSEEFLRYLFLFLISLIIFIFLWSNTWKTELLITLPNISICATNFPRYRKPSYLSHFDCQRLFAGDIDYIEELEHYGKIKAKELPVEPNCSKLRARVIGDHPAPDLNYSIAFARNVYTDYELLETILGVTYSPTNHYCFHVDIKSTQRFKTQMSYLEKCLPNVHLAPNYLNTTSSGHNNNRAHLLCLELLLKYQNWEYVLMLQNHDLVAHTNSELSKMLSLLNGTNDFNLDNMIWGRVRANQSFTMDDLNFFTKHTPLSFPERETAKLDFAKGLEQATLNRAAVDWMINRVNISTLLDRFDDRKLYAVDEQFFATLQNSETLRMPGGYHSSCLRNRGNKFFTYLTRHTRWTFDRSCKHNRHWICLYGIEDLWEAREIARKHFTLNKFVASHDFGAIICMAESLFNRTHYGDEPFDLLHIRNHSGVRYQKATRQPGFYISNFTCNGI</sequence>
<dbReference type="Proteomes" id="UP000887575">
    <property type="component" value="Unassembled WGS sequence"/>
</dbReference>
<evidence type="ECO:0000313" key="8">
    <source>
        <dbReference type="WBParaSite" id="MBELARI_LOCUS7972"/>
    </source>
</evidence>
<evidence type="ECO:0000256" key="4">
    <source>
        <dbReference type="ARBA" id="ARBA00023136"/>
    </source>
</evidence>
<organism evidence="7 8">
    <name type="scientific">Mesorhabditis belari</name>
    <dbReference type="NCBI Taxonomy" id="2138241"/>
    <lineage>
        <taxon>Eukaryota</taxon>
        <taxon>Metazoa</taxon>
        <taxon>Ecdysozoa</taxon>
        <taxon>Nematoda</taxon>
        <taxon>Chromadorea</taxon>
        <taxon>Rhabditida</taxon>
        <taxon>Rhabditina</taxon>
        <taxon>Rhabditomorpha</taxon>
        <taxon>Rhabditoidea</taxon>
        <taxon>Rhabditidae</taxon>
        <taxon>Mesorhabditinae</taxon>
        <taxon>Mesorhabditis</taxon>
    </lineage>
</organism>
<keyword evidence="4 6" id="KW-0472">Membrane</keyword>
<evidence type="ECO:0000256" key="2">
    <source>
        <dbReference type="ARBA" id="ARBA00022676"/>
    </source>
</evidence>
<comment type="subcellular location">
    <subcellularLocation>
        <location evidence="1">Membrane</location>
        <topology evidence="1">Single-pass type II membrane protein</topology>
    </subcellularLocation>
</comment>
<accession>A0AAF3FLF1</accession>